<feature type="transmembrane region" description="Helical" evidence="5">
    <location>
        <begin position="272"/>
        <end position="292"/>
    </location>
</feature>
<evidence type="ECO:0000256" key="4">
    <source>
        <dbReference type="ARBA" id="ARBA00023136"/>
    </source>
</evidence>
<feature type="transmembrane region" description="Helical" evidence="5">
    <location>
        <begin position="227"/>
        <end position="252"/>
    </location>
</feature>
<reference evidence="8" key="1">
    <citation type="submission" date="2012-12" db="EMBL/GenBank/DDBJ databases">
        <authorList>
            <person name="Hellsten U."/>
            <person name="Grimwood J."/>
            <person name="Chapman J.A."/>
            <person name="Shapiro H."/>
            <person name="Aerts A."/>
            <person name="Otillar R.P."/>
            <person name="Terry A.Y."/>
            <person name="Boore J.L."/>
            <person name="Simakov O."/>
            <person name="Marletaz F."/>
            <person name="Cho S.-J."/>
            <person name="Edsinger-Gonzales E."/>
            <person name="Havlak P."/>
            <person name="Kuo D.-H."/>
            <person name="Larsson T."/>
            <person name="Lv J."/>
            <person name="Arendt D."/>
            <person name="Savage R."/>
            <person name="Osoegawa K."/>
            <person name="de Jong P."/>
            <person name="Lindberg D.R."/>
            <person name="Seaver E.C."/>
            <person name="Weisblat D.A."/>
            <person name="Putnam N.H."/>
            <person name="Grigoriev I.V."/>
            <person name="Rokhsar D.S."/>
        </authorList>
    </citation>
    <scope>NUCLEOTIDE SEQUENCE</scope>
    <source>
        <strain evidence="8">I ESC-2004</strain>
    </source>
</reference>
<feature type="transmembrane region" description="Helical" evidence="5">
    <location>
        <begin position="443"/>
        <end position="467"/>
    </location>
</feature>
<dbReference type="HOGENOM" id="CLU_007946_3_0_1"/>
<feature type="transmembrane region" description="Helical" evidence="5">
    <location>
        <begin position="45"/>
        <end position="69"/>
    </location>
</feature>
<dbReference type="OrthoDB" id="5982228at2759"/>
<feature type="transmembrane region" description="Helical" evidence="5">
    <location>
        <begin position="12"/>
        <end position="33"/>
    </location>
</feature>
<feature type="transmembrane region" description="Helical" evidence="5">
    <location>
        <begin position="383"/>
        <end position="405"/>
    </location>
</feature>
<organism evidence="6">
    <name type="scientific">Capitella teleta</name>
    <name type="common">Polychaete worm</name>
    <dbReference type="NCBI Taxonomy" id="283909"/>
    <lineage>
        <taxon>Eukaryota</taxon>
        <taxon>Metazoa</taxon>
        <taxon>Spiralia</taxon>
        <taxon>Lophotrochozoa</taxon>
        <taxon>Annelida</taxon>
        <taxon>Polychaeta</taxon>
        <taxon>Sedentaria</taxon>
        <taxon>Scolecida</taxon>
        <taxon>Capitellidae</taxon>
        <taxon>Capitella</taxon>
    </lineage>
</organism>
<dbReference type="EMBL" id="KB309853">
    <property type="protein sequence ID" value="ELT93155.1"/>
    <property type="molecule type" value="Genomic_DNA"/>
</dbReference>
<keyword evidence="4 5" id="KW-0472">Membrane</keyword>
<keyword evidence="2 5" id="KW-0812">Transmembrane</keyword>
<dbReference type="InterPro" id="IPR050598">
    <property type="entry name" value="AminoAcid_Transporter"/>
</dbReference>
<comment type="subcellular location">
    <subcellularLocation>
        <location evidence="1">Membrane</location>
        <topology evidence="1">Multi-pass membrane protein</topology>
    </subcellularLocation>
</comment>
<feature type="transmembrane region" description="Helical" evidence="5">
    <location>
        <begin position="158"/>
        <end position="181"/>
    </location>
</feature>
<evidence type="ECO:0000313" key="8">
    <source>
        <dbReference type="Proteomes" id="UP000014760"/>
    </source>
</evidence>
<keyword evidence="8" id="KW-1185">Reference proteome</keyword>
<evidence type="ECO:0000256" key="5">
    <source>
        <dbReference type="SAM" id="Phobius"/>
    </source>
</evidence>
<dbReference type="InterPro" id="IPR002293">
    <property type="entry name" value="AA/rel_permease1"/>
</dbReference>
<feature type="transmembrane region" description="Helical" evidence="5">
    <location>
        <begin position="348"/>
        <end position="371"/>
    </location>
</feature>
<feature type="transmembrane region" description="Helical" evidence="5">
    <location>
        <begin position="411"/>
        <end position="431"/>
    </location>
</feature>
<dbReference type="Gene3D" id="1.20.1740.10">
    <property type="entry name" value="Amino acid/polyamine transporter I"/>
    <property type="match status" value="1"/>
</dbReference>
<feature type="transmembrane region" description="Helical" evidence="5">
    <location>
        <begin position="90"/>
        <end position="120"/>
    </location>
</feature>
<proteinExistence type="predicted"/>
<evidence type="ECO:0008006" key="9">
    <source>
        <dbReference type="Google" id="ProtNLM"/>
    </source>
</evidence>
<dbReference type="STRING" id="283909.R7TQ40"/>
<dbReference type="GO" id="GO:0016020">
    <property type="term" value="C:membrane"/>
    <property type="evidence" value="ECO:0007669"/>
    <property type="project" value="UniProtKB-SubCell"/>
</dbReference>
<reference evidence="7" key="3">
    <citation type="submission" date="2015-06" db="UniProtKB">
        <authorList>
            <consortium name="EnsemblMetazoa"/>
        </authorList>
    </citation>
    <scope>IDENTIFICATION</scope>
</reference>
<dbReference type="OMA" id="CGTAVYI"/>
<evidence type="ECO:0000256" key="1">
    <source>
        <dbReference type="ARBA" id="ARBA00004141"/>
    </source>
</evidence>
<dbReference type="AlphaFoldDB" id="R7TQ40"/>
<sequence length="484" mass="52977">MDHQNELKLHREFGVVSAICLMVGTMVGSAIFISPSSILINSGSVGLSLIMWFIPGVLTLLVIFCFMELASIAPRAGAEYVYFRVAFGDIAGFLFAWTNALILLPAFYAILAMTATYYIMSYVDPECMSESGASVISVMLLVSIAALNTVYVKYTTRIQVLLTSMKVVALAIIIITGFVQICNEEVKTPKKSAISLFHFISFHFISFHFISFHFISFHFISFHFRTVPISIGVTMMLVSLLYIMTNVAYFTVMTPDEIIHSPAVAMTFADKTLGSFSVIIPLCVALSVIGTLNGSMLAGSRVFFAAGRDGLFPEIFASIHVKYRTPVPALVAKCLVAILYIMTDDSHLLINCQGIVLTINFILIATAVLSLKHNASHIKRPVSVPIAVPVLCLVLGVGLFVLGVHQQPFESLVVMGLIASGLPVYAIGVAWQKKPEAFTSVYSMFFLRIACDVLTLILFTATVTLALQKTFMLAHTDGDFEVQY</sequence>
<keyword evidence="3 5" id="KW-1133">Transmembrane helix</keyword>
<evidence type="ECO:0000256" key="3">
    <source>
        <dbReference type="ARBA" id="ARBA00022989"/>
    </source>
</evidence>
<name>R7TQ40_CAPTE</name>
<dbReference type="EMBL" id="AMQN01002661">
    <property type="status" value="NOT_ANNOTATED_CDS"/>
    <property type="molecule type" value="Genomic_DNA"/>
</dbReference>
<evidence type="ECO:0000313" key="7">
    <source>
        <dbReference type="EnsemblMetazoa" id="CapteP117568"/>
    </source>
</evidence>
<feature type="transmembrane region" description="Helical" evidence="5">
    <location>
        <begin position="132"/>
        <end position="151"/>
    </location>
</feature>
<protein>
    <recommendedName>
        <fullName evidence="9">Amino acid permease/ SLC12A domain-containing protein</fullName>
    </recommendedName>
</protein>
<evidence type="ECO:0000313" key="6">
    <source>
        <dbReference type="EMBL" id="ELT93155.1"/>
    </source>
</evidence>
<gene>
    <name evidence="6" type="ORF">CAPTEDRAFT_117568</name>
</gene>
<reference evidence="6 8" key="2">
    <citation type="journal article" date="2013" name="Nature">
        <title>Insights into bilaterian evolution from three spiralian genomes.</title>
        <authorList>
            <person name="Simakov O."/>
            <person name="Marletaz F."/>
            <person name="Cho S.J."/>
            <person name="Edsinger-Gonzales E."/>
            <person name="Havlak P."/>
            <person name="Hellsten U."/>
            <person name="Kuo D.H."/>
            <person name="Larsson T."/>
            <person name="Lv J."/>
            <person name="Arendt D."/>
            <person name="Savage R."/>
            <person name="Osoegawa K."/>
            <person name="de Jong P."/>
            <person name="Grimwood J."/>
            <person name="Chapman J.A."/>
            <person name="Shapiro H."/>
            <person name="Aerts A."/>
            <person name="Otillar R.P."/>
            <person name="Terry A.Y."/>
            <person name="Boore J.L."/>
            <person name="Grigoriev I.V."/>
            <person name="Lindberg D.R."/>
            <person name="Seaver E.C."/>
            <person name="Weisblat D.A."/>
            <person name="Putnam N.H."/>
            <person name="Rokhsar D.S."/>
        </authorList>
    </citation>
    <scope>NUCLEOTIDE SEQUENCE</scope>
    <source>
        <strain evidence="6 8">I ESC-2004</strain>
    </source>
</reference>
<dbReference type="EnsemblMetazoa" id="CapteT117568">
    <property type="protein sequence ID" value="CapteP117568"/>
    <property type="gene ID" value="CapteG117568"/>
</dbReference>
<dbReference type="PANTHER" id="PTHR11785:SF512">
    <property type="entry name" value="SOBREMESA, ISOFORM B"/>
    <property type="match status" value="1"/>
</dbReference>
<dbReference type="PIRSF" id="PIRSF006060">
    <property type="entry name" value="AA_transporter"/>
    <property type="match status" value="1"/>
</dbReference>
<dbReference type="Pfam" id="PF13520">
    <property type="entry name" value="AA_permease_2"/>
    <property type="match status" value="1"/>
</dbReference>
<dbReference type="Proteomes" id="UP000014760">
    <property type="component" value="Unassembled WGS sequence"/>
</dbReference>
<dbReference type="GO" id="GO:0015179">
    <property type="term" value="F:L-amino acid transmembrane transporter activity"/>
    <property type="evidence" value="ECO:0007669"/>
    <property type="project" value="TreeGrafter"/>
</dbReference>
<dbReference type="PANTHER" id="PTHR11785">
    <property type="entry name" value="AMINO ACID TRANSPORTER"/>
    <property type="match status" value="1"/>
</dbReference>
<evidence type="ECO:0000256" key="2">
    <source>
        <dbReference type="ARBA" id="ARBA00022692"/>
    </source>
</evidence>
<accession>R7TQ40</accession>
<feature type="transmembrane region" description="Helical" evidence="5">
    <location>
        <begin position="193"/>
        <end position="215"/>
    </location>
</feature>